<name>A0A4Q4ZEN0_9ACTN</name>
<dbReference type="InterPro" id="IPR023296">
    <property type="entry name" value="Glyco_hydro_beta-prop_sf"/>
</dbReference>
<evidence type="ECO:0000313" key="6">
    <source>
        <dbReference type="Proteomes" id="UP000295198"/>
    </source>
</evidence>
<dbReference type="SUPFAM" id="SSF75005">
    <property type="entry name" value="Arabinanase/levansucrase/invertase"/>
    <property type="match status" value="1"/>
</dbReference>
<keyword evidence="2 5" id="KW-0378">Hydrolase</keyword>
<dbReference type="Gene3D" id="2.115.10.20">
    <property type="entry name" value="Glycosyl hydrolase domain, family 43"/>
    <property type="match status" value="1"/>
</dbReference>
<dbReference type="RefSeq" id="WP_134717198.1">
    <property type="nucleotide sequence ID" value="NZ_SDKM01000014.1"/>
</dbReference>
<sequence>MLRLEDDWVWDSWIADDGDLYHLYYLRAPRSLGDAGLRHTNATIGHATSPDLVSWEVQPEALAPDPDGWDDLALWTGSVVRDDDGLWRMYYTAINTRRGHVLKDQRVGMVVSDDLTSWRRVLDGPVLDVDTRWYKSLDEDPSASETWRDPLVFRDPDGDGWHMLVCARAAGAAANDDGVLAHARSRDLVTWECGPPLCEPGAGFGQLEVAQVQQVDGQWVLVFTCHPQEMTAERRERTGDFCTWSVPGDSMFGPWDIDRARPFLAEPDLFAAPLVRRRDGGWALVGFRNTEPKGVLAFEIMDPIPVVLEDGYLQADPSYVAR</sequence>
<feature type="domain" description="Glycosyl hydrolase family 32 N-terminal" evidence="4">
    <location>
        <begin position="19"/>
        <end position="232"/>
    </location>
</feature>
<dbReference type="InterPro" id="IPR051214">
    <property type="entry name" value="GH32_Enzymes"/>
</dbReference>
<dbReference type="PANTHER" id="PTHR43101:SF1">
    <property type="entry name" value="BETA-FRUCTOSIDASE"/>
    <property type="match status" value="1"/>
</dbReference>
<dbReference type="EMBL" id="SDKM01000014">
    <property type="protein sequence ID" value="RYP85851.1"/>
    <property type="molecule type" value="Genomic_DNA"/>
</dbReference>
<comment type="caution">
    <text evidence="5">The sequence shown here is derived from an EMBL/GenBank/DDBJ whole genome shotgun (WGS) entry which is preliminary data.</text>
</comment>
<dbReference type="OrthoDB" id="9776657at2"/>
<evidence type="ECO:0000313" key="5">
    <source>
        <dbReference type="EMBL" id="RYP85851.1"/>
    </source>
</evidence>
<evidence type="ECO:0000259" key="4">
    <source>
        <dbReference type="Pfam" id="PF00251"/>
    </source>
</evidence>
<keyword evidence="3" id="KW-0326">Glycosidase</keyword>
<gene>
    <name evidence="5" type="ORF">EKO23_11090</name>
</gene>
<accession>A0A4Q4ZEN0</accession>
<evidence type="ECO:0000256" key="3">
    <source>
        <dbReference type="ARBA" id="ARBA00023295"/>
    </source>
</evidence>
<keyword evidence="6" id="KW-1185">Reference proteome</keyword>
<dbReference type="GO" id="GO:0016798">
    <property type="term" value="F:hydrolase activity, acting on glycosyl bonds"/>
    <property type="evidence" value="ECO:0007669"/>
    <property type="project" value="UniProtKB-KW"/>
</dbReference>
<protein>
    <submittedName>
        <fullName evidence="5">Glycosyl hydrolase</fullName>
    </submittedName>
</protein>
<evidence type="ECO:0000256" key="2">
    <source>
        <dbReference type="ARBA" id="ARBA00022801"/>
    </source>
</evidence>
<dbReference type="Pfam" id="PF00251">
    <property type="entry name" value="Glyco_hydro_32N"/>
    <property type="match status" value="1"/>
</dbReference>
<dbReference type="InterPro" id="IPR013148">
    <property type="entry name" value="Glyco_hydro_32_N"/>
</dbReference>
<reference evidence="5 6" key="1">
    <citation type="submission" date="2019-01" db="EMBL/GenBank/DDBJ databases">
        <title>Nocardioides guangzhouensis sp. nov., an actinobacterium isolated from soil.</title>
        <authorList>
            <person name="Fu Y."/>
            <person name="Cai Y."/>
            <person name="Lin Z."/>
            <person name="Chen P."/>
        </authorList>
    </citation>
    <scope>NUCLEOTIDE SEQUENCE [LARGE SCALE GENOMIC DNA]</scope>
    <source>
        <strain evidence="5 6">130</strain>
    </source>
</reference>
<proteinExistence type="inferred from homology"/>
<dbReference type="Proteomes" id="UP000295198">
    <property type="component" value="Unassembled WGS sequence"/>
</dbReference>
<dbReference type="PANTHER" id="PTHR43101">
    <property type="entry name" value="BETA-FRUCTOSIDASE"/>
    <property type="match status" value="1"/>
</dbReference>
<dbReference type="CDD" id="cd18609">
    <property type="entry name" value="GH32-like"/>
    <property type="match status" value="1"/>
</dbReference>
<dbReference type="AlphaFoldDB" id="A0A4Q4ZEN0"/>
<organism evidence="5 6">
    <name type="scientific">Nocardioides guangzhouensis</name>
    <dbReference type="NCBI Taxonomy" id="2497878"/>
    <lineage>
        <taxon>Bacteria</taxon>
        <taxon>Bacillati</taxon>
        <taxon>Actinomycetota</taxon>
        <taxon>Actinomycetes</taxon>
        <taxon>Propionibacteriales</taxon>
        <taxon>Nocardioidaceae</taxon>
        <taxon>Nocardioides</taxon>
    </lineage>
</organism>
<comment type="similarity">
    <text evidence="1">Belongs to the glycosyl hydrolase 32 family.</text>
</comment>
<evidence type="ECO:0000256" key="1">
    <source>
        <dbReference type="ARBA" id="ARBA00009902"/>
    </source>
</evidence>